<reference evidence="2" key="1">
    <citation type="submission" date="2018-05" db="EMBL/GenBank/DDBJ databases">
        <title>Leptospira yasudae sp. nov. and Leptospira stimsonii sp. nov., two pathogenic species of the genus Leptospira isolated from environmental sources.</title>
        <authorList>
            <person name="Casanovas-Massana A."/>
            <person name="Hamond C."/>
            <person name="Santos L.A."/>
            <person name="Hacker K.P."/>
            <person name="Balassiano I."/>
            <person name="Medeiros M.A."/>
            <person name="Reis M.G."/>
            <person name="Ko A.I."/>
            <person name="Wunder E.A."/>
        </authorList>
    </citation>
    <scope>NUCLEOTIDE SEQUENCE [LARGE SCALE GENOMIC DNA]</scope>
    <source>
        <strain evidence="2">Yale</strain>
    </source>
</reference>
<proteinExistence type="predicted"/>
<name>A0A396YL61_9LEPT</name>
<sequence>MEIRDRIADNITKLLDLNESENGRYFSINNSESILLKQNILKQLVSIKIAGKNTSKTTIEKKLNSFLLEYKFAENPDSPLAFIENLIQFDNQDFVNTEVLLPFSGGALTSKMDMADFSIDYYTPELRMKILETTKKVVEANTKFNEKEKNKNYLDFNKYLLKEGNFLVLRYSAKKDPELVAEEAQNRLEILLRFLNFAALLTKDRKEGVVLLPGTSQINIRSGQIDISEINVRFSFSFFGVATLNINEIMKNDAYSGIFKYLIAQISNSNLHYPASVIVNSILWASNANITFSLEAKVLNLIIAMESLVPHQKNVPISGNFAESIAFILGSNYSEKRKYYDYLKSIYNKRSQLAHGSNHQITDDDLNQIRNFYTRMLNYLIVNSPSLKGDQDLIEKILNAKFGNN</sequence>
<dbReference type="RefSeq" id="WP_118970959.1">
    <property type="nucleotide sequence ID" value="NZ_QHCT01000016.1"/>
</dbReference>
<accession>A0A396YL61</accession>
<evidence type="ECO:0000313" key="2">
    <source>
        <dbReference type="Proteomes" id="UP000265798"/>
    </source>
</evidence>
<gene>
    <name evidence="1" type="ORF">DLM75_23555</name>
</gene>
<organism evidence="1 2">
    <name type="scientific">Leptospira stimsonii</name>
    <dbReference type="NCBI Taxonomy" id="2202203"/>
    <lineage>
        <taxon>Bacteria</taxon>
        <taxon>Pseudomonadati</taxon>
        <taxon>Spirochaetota</taxon>
        <taxon>Spirochaetia</taxon>
        <taxon>Leptospirales</taxon>
        <taxon>Leptospiraceae</taxon>
        <taxon>Leptospira</taxon>
    </lineage>
</organism>
<comment type="caution">
    <text evidence="1">The sequence shown here is derived from an EMBL/GenBank/DDBJ whole genome shotgun (WGS) entry which is preliminary data.</text>
</comment>
<dbReference type="Proteomes" id="UP000265798">
    <property type="component" value="Unassembled WGS sequence"/>
</dbReference>
<evidence type="ECO:0000313" key="1">
    <source>
        <dbReference type="EMBL" id="RHX83922.1"/>
    </source>
</evidence>
<protein>
    <submittedName>
        <fullName evidence="1">Uncharacterized protein</fullName>
    </submittedName>
</protein>
<dbReference type="EMBL" id="QHCT01000016">
    <property type="protein sequence ID" value="RHX83922.1"/>
    <property type="molecule type" value="Genomic_DNA"/>
</dbReference>
<dbReference type="AlphaFoldDB" id="A0A396YL61"/>